<dbReference type="GO" id="GO:0003677">
    <property type="term" value="F:DNA binding"/>
    <property type="evidence" value="ECO:0007669"/>
    <property type="project" value="InterPro"/>
</dbReference>
<proteinExistence type="predicted"/>
<keyword evidence="3" id="KW-0804">Transcription</keyword>
<dbReference type="Pfam" id="PF04082">
    <property type="entry name" value="Fungal_trans"/>
    <property type="match status" value="1"/>
</dbReference>
<dbReference type="GO" id="GO:0006351">
    <property type="term" value="P:DNA-templated transcription"/>
    <property type="evidence" value="ECO:0007669"/>
    <property type="project" value="InterPro"/>
</dbReference>
<dbReference type="InterPro" id="IPR050613">
    <property type="entry name" value="Sec_Metabolite_Reg"/>
</dbReference>
<evidence type="ECO:0000313" key="7">
    <source>
        <dbReference type="Proteomes" id="UP000186955"/>
    </source>
</evidence>
<dbReference type="GO" id="GO:0008270">
    <property type="term" value="F:zinc ion binding"/>
    <property type="evidence" value="ECO:0007669"/>
    <property type="project" value="InterPro"/>
</dbReference>
<dbReference type="EMBL" id="MNBE01000701">
    <property type="protein sequence ID" value="OKO95922.1"/>
    <property type="molecule type" value="Genomic_DNA"/>
</dbReference>
<feature type="domain" description="Xylanolytic transcriptional activator regulatory" evidence="5">
    <location>
        <begin position="175"/>
        <end position="259"/>
    </location>
</feature>
<protein>
    <recommendedName>
        <fullName evidence="5">Xylanolytic transcriptional activator regulatory domain-containing protein</fullName>
    </recommendedName>
</protein>
<evidence type="ECO:0000256" key="4">
    <source>
        <dbReference type="ARBA" id="ARBA00023242"/>
    </source>
</evidence>
<keyword evidence="7" id="KW-1185">Reference proteome</keyword>
<dbReference type="PANTHER" id="PTHR31001:SF40">
    <property type="entry name" value="ZN(II)2CYS6 TRANSCRIPTION FACTOR (EUROFUNG)"/>
    <property type="match status" value="1"/>
</dbReference>
<evidence type="ECO:0000256" key="2">
    <source>
        <dbReference type="ARBA" id="ARBA00023015"/>
    </source>
</evidence>
<comment type="subcellular location">
    <subcellularLocation>
        <location evidence="1">Nucleus</location>
    </subcellularLocation>
</comment>
<name>A0A1Q5T6S0_9EURO</name>
<dbReference type="PANTHER" id="PTHR31001">
    <property type="entry name" value="UNCHARACTERIZED TRANSCRIPTIONAL REGULATORY PROTEIN"/>
    <property type="match status" value="1"/>
</dbReference>
<keyword evidence="4" id="KW-0539">Nucleus</keyword>
<gene>
    <name evidence="6" type="ORF">PENSUB_10943</name>
</gene>
<organism evidence="6 7">
    <name type="scientific">Penicillium subrubescens</name>
    <dbReference type="NCBI Taxonomy" id="1316194"/>
    <lineage>
        <taxon>Eukaryota</taxon>
        <taxon>Fungi</taxon>
        <taxon>Dikarya</taxon>
        <taxon>Ascomycota</taxon>
        <taxon>Pezizomycotina</taxon>
        <taxon>Eurotiomycetes</taxon>
        <taxon>Eurotiomycetidae</taxon>
        <taxon>Eurotiales</taxon>
        <taxon>Aspergillaceae</taxon>
        <taxon>Penicillium</taxon>
    </lineage>
</organism>
<dbReference type="CDD" id="cd12148">
    <property type="entry name" value="fungal_TF_MHR"/>
    <property type="match status" value="1"/>
</dbReference>
<reference evidence="6 7" key="1">
    <citation type="submission" date="2016-10" db="EMBL/GenBank/DDBJ databases">
        <title>Genome sequence of the ascomycete fungus Penicillium subrubescens.</title>
        <authorList>
            <person name="De Vries R.P."/>
            <person name="Peng M."/>
            <person name="Dilokpimol A."/>
            <person name="Hilden K."/>
            <person name="Makela M.R."/>
            <person name="Grigoriev I."/>
            <person name="Riley R."/>
            <person name="Granchi Z."/>
        </authorList>
    </citation>
    <scope>NUCLEOTIDE SEQUENCE [LARGE SCALE GENOMIC DNA]</scope>
    <source>
        <strain evidence="6 7">CBS 132785</strain>
    </source>
</reference>
<evidence type="ECO:0000256" key="1">
    <source>
        <dbReference type="ARBA" id="ARBA00004123"/>
    </source>
</evidence>
<dbReference type="AlphaFoldDB" id="A0A1Q5T6S0"/>
<keyword evidence="2" id="KW-0805">Transcription regulation</keyword>
<dbReference type="GO" id="GO:0005634">
    <property type="term" value="C:nucleus"/>
    <property type="evidence" value="ECO:0007669"/>
    <property type="project" value="UniProtKB-SubCell"/>
</dbReference>
<evidence type="ECO:0000313" key="6">
    <source>
        <dbReference type="EMBL" id="OKO95922.1"/>
    </source>
</evidence>
<comment type="caution">
    <text evidence="6">The sequence shown here is derived from an EMBL/GenBank/DDBJ whole genome shotgun (WGS) entry which is preliminary data.</text>
</comment>
<sequence length="317" mass="36236">MKEIVAQLKYLPVIEKSIHQYYCFKQNALVPKPVVLRLLETVRADLVSSGNILGETEERIELGDVSEVPEAVLRSSSTEVVIPPSLDSHGFCSLFCGTNLRVETLGLFYTMTARASLFFVDREEDKDDSFVQDMVWYSKLSLQLARDLAPQSTDLMIWLANENVQLLSFLEGDASLGVWRLVGDLATDLLALGLNREETYSPKKTPFFLAECRRRCFVTEYYLEKMFGLVFHLPPRITAQYVDVNLPLDLSDDELFAESPEELEAFKSRLTEDGWNTDGKYRAATYARLRYILSQFREEIIEYQFQASEAADSSKLR</sequence>
<evidence type="ECO:0000256" key="3">
    <source>
        <dbReference type="ARBA" id="ARBA00023163"/>
    </source>
</evidence>
<dbReference type="STRING" id="1316194.A0A1Q5T6S0"/>
<evidence type="ECO:0000259" key="5">
    <source>
        <dbReference type="Pfam" id="PF04082"/>
    </source>
</evidence>
<accession>A0A1Q5T6S0</accession>
<dbReference type="Proteomes" id="UP000186955">
    <property type="component" value="Unassembled WGS sequence"/>
</dbReference>
<dbReference type="InterPro" id="IPR007219">
    <property type="entry name" value="XnlR_reg_dom"/>
</dbReference>